<feature type="binding site" evidence="4">
    <location>
        <position position="197"/>
    </location>
    <ligand>
        <name>S-adenosyl-L-methionine</name>
        <dbReference type="ChEBI" id="CHEBI:59789"/>
    </ligand>
</feature>
<dbReference type="CDD" id="cd02440">
    <property type="entry name" value="AdoMet_MTases"/>
    <property type="match status" value="1"/>
</dbReference>
<dbReference type="GO" id="GO:0102559">
    <property type="term" value="F:peptide chain release factor N(5)-glutamine methyltransferase activity"/>
    <property type="evidence" value="ECO:0007669"/>
    <property type="project" value="UniProtKB-EC"/>
</dbReference>
<dbReference type="HAMAP" id="MF_02126">
    <property type="entry name" value="RF_methyltr_PrmC"/>
    <property type="match status" value="1"/>
</dbReference>
<dbReference type="Pfam" id="PF13847">
    <property type="entry name" value="Methyltransf_31"/>
    <property type="match status" value="1"/>
</dbReference>
<evidence type="ECO:0000259" key="6">
    <source>
        <dbReference type="Pfam" id="PF17827"/>
    </source>
</evidence>
<gene>
    <name evidence="4 7" type="primary">prmC</name>
    <name evidence="7" type="ORF">H6A01_01465</name>
</gene>
<feature type="binding site" evidence="4">
    <location>
        <position position="148"/>
    </location>
    <ligand>
        <name>S-adenosyl-L-methionine</name>
        <dbReference type="ChEBI" id="CHEBI:59789"/>
    </ligand>
</feature>
<evidence type="ECO:0000259" key="5">
    <source>
        <dbReference type="Pfam" id="PF13847"/>
    </source>
</evidence>
<comment type="function">
    <text evidence="4">Methylates the class 1 translation termination release factors RF1/PrfA and RF2/PrfB on the glutamine residue of the universally conserved GGQ motif.</text>
</comment>
<comment type="catalytic activity">
    <reaction evidence="4">
        <text>L-glutaminyl-[peptide chain release factor] + S-adenosyl-L-methionine = N(5)-methyl-L-glutaminyl-[peptide chain release factor] + S-adenosyl-L-homocysteine + H(+)</text>
        <dbReference type="Rhea" id="RHEA:42896"/>
        <dbReference type="Rhea" id="RHEA-COMP:10271"/>
        <dbReference type="Rhea" id="RHEA-COMP:10272"/>
        <dbReference type="ChEBI" id="CHEBI:15378"/>
        <dbReference type="ChEBI" id="CHEBI:30011"/>
        <dbReference type="ChEBI" id="CHEBI:57856"/>
        <dbReference type="ChEBI" id="CHEBI:59789"/>
        <dbReference type="ChEBI" id="CHEBI:61891"/>
        <dbReference type="EC" id="2.1.1.297"/>
    </reaction>
</comment>
<keyword evidence="2 4" id="KW-0808">Transferase</keyword>
<evidence type="ECO:0000256" key="4">
    <source>
        <dbReference type="HAMAP-Rule" id="MF_02126"/>
    </source>
</evidence>
<dbReference type="RefSeq" id="WP_205087304.1">
    <property type="nucleotide sequence ID" value="NZ_JACJLA010000002.1"/>
</dbReference>
<dbReference type="Gene3D" id="1.10.8.10">
    <property type="entry name" value="DNA helicase RuvA subunit, C-terminal domain"/>
    <property type="match status" value="1"/>
</dbReference>
<dbReference type="NCBIfam" id="TIGR03534">
    <property type="entry name" value="RF_mod_PrmC"/>
    <property type="match status" value="1"/>
</dbReference>
<accession>A0ABS2GFF6</accession>
<organism evidence="7 8">
    <name type="scientific">Veillonella magna</name>
    <dbReference type="NCBI Taxonomy" id="464322"/>
    <lineage>
        <taxon>Bacteria</taxon>
        <taxon>Bacillati</taxon>
        <taxon>Bacillota</taxon>
        <taxon>Negativicutes</taxon>
        <taxon>Veillonellales</taxon>
        <taxon>Veillonellaceae</taxon>
        <taxon>Veillonella</taxon>
    </lineage>
</organism>
<protein>
    <recommendedName>
        <fullName evidence="4">Release factor glutamine methyltransferase</fullName>
        <shortName evidence="4">RF MTase</shortName>
        <ecNumber evidence="4">2.1.1.297</ecNumber>
    </recommendedName>
    <alternativeName>
        <fullName evidence="4">N5-glutamine methyltransferase PrmC</fullName>
    </alternativeName>
    <alternativeName>
        <fullName evidence="4">Protein-(glutamine-N5) MTase PrmC</fullName>
    </alternativeName>
    <alternativeName>
        <fullName evidence="4">Protein-glutamine N-methyltransferase PrmC</fullName>
    </alternativeName>
</protein>
<name>A0ABS2GFF6_9FIRM</name>
<comment type="similarity">
    <text evidence="4">Belongs to the protein N5-glutamine methyltransferase family. PrmC subfamily.</text>
</comment>
<evidence type="ECO:0000313" key="7">
    <source>
        <dbReference type="EMBL" id="MBM6911997.1"/>
    </source>
</evidence>
<dbReference type="InterPro" id="IPR025714">
    <property type="entry name" value="Methyltranfer_dom"/>
</dbReference>
<dbReference type="SUPFAM" id="SSF53335">
    <property type="entry name" value="S-adenosyl-L-methionine-dependent methyltransferases"/>
    <property type="match status" value="1"/>
</dbReference>
<evidence type="ECO:0000256" key="2">
    <source>
        <dbReference type="ARBA" id="ARBA00022679"/>
    </source>
</evidence>
<dbReference type="NCBIfam" id="TIGR00536">
    <property type="entry name" value="hemK_fam"/>
    <property type="match status" value="1"/>
</dbReference>
<proteinExistence type="inferred from homology"/>
<dbReference type="InterPro" id="IPR050320">
    <property type="entry name" value="N5-glutamine_MTase"/>
</dbReference>
<dbReference type="EMBL" id="JACJLA010000002">
    <property type="protein sequence ID" value="MBM6911997.1"/>
    <property type="molecule type" value="Genomic_DNA"/>
</dbReference>
<evidence type="ECO:0000256" key="3">
    <source>
        <dbReference type="ARBA" id="ARBA00022691"/>
    </source>
</evidence>
<evidence type="ECO:0000313" key="8">
    <source>
        <dbReference type="Proteomes" id="UP000707138"/>
    </source>
</evidence>
<dbReference type="PANTHER" id="PTHR18895:SF74">
    <property type="entry name" value="MTRF1L RELEASE FACTOR GLUTAMINE METHYLTRANSFERASE"/>
    <property type="match status" value="1"/>
</dbReference>
<dbReference type="Gene3D" id="3.40.50.150">
    <property type="entry name" value="Vaccinia Virus protein VP39"/>
    <property type="match status" value="1"/>
</dbReference>
<dbReference type="GO" id="GO:0032259">
    <property type="term" value="P:methylation"/>
    <property type="evidence" value="ECO:0007669"/>
    <property type="project" value="UniProtKB-KW"/>
</dbReference>
<dbReference type="InterPro" id="IPR004556">
    <property type="entry name" value="HemK-like"/>
</dbReference>
<dbReference type="InterPro" id="IPR019874">
    <property type="entry name" value="RF_methyltr_PrmC"/>
</dbReference>
<keyword evidence="8" id="KW-1185">Reference proteome</keyword>
<comment type="caution">
    <text evidence="7">The sequence shown here is derived from an EMBL/GenBank/DDBJ whole genome shotgun (WGS) entry which is preliminary data.</text>
</comment>
<dbReference type="InterPro" id="IPR029063">
    <property type="entry name" value="SAM-dependent_MTases_sf"/>
</dbReference>
<dbReference type="PANTHER" id="PTHR18895">
    <property type="entry name" value="HEMK METHYLTRANSFERASE"/>
    <property type="match status" value="1"/>
</dbReference>
<evidence type="ECO:0000256" key="1">
    <source>
        <dbReference type="ARBA" id="ARBA00022603"/>
    </source>
</evidence>
<keyword evidence="3 4" id="KW-0949">S-adenosyl-L-methionine</keyword>
<dbReference type="Proteomes" id="UP000707138">
    <property type="component" value="Unassembled WGS sequence"/>
</dbReference>
<feature type="domain" description="Methyltransferase" evidence="5">
    <location>
        <begin position="116"/>
        <end position="197"/>
    </location>
</feature>
<keyword evidence="1 4" id="KW-0489">Methyltransferase</keyword>
<dbReference type="EC" id="2.1.1.297" evidence="4"/>
<sequence>MNKELWTIGRLLQWTEQYFRNKGIESSRLDGEVLLSHILGQERIYLYVNYDKPLTKEELDAFRPLVMKRAEGLSVAAIIGKKEFMGLMFNVSEDVLIPRPDTETLVEDILSLLDKDTEYRLLDVCTGPGTILYSLLHYLPKSTGMGLDISKKALQVAATNRQQLELEERAKLCVSDMFGALRELGGYEESFDVVTSNPPYIPTAEIATLSEEVKREPMIALDGGETGLDFYDILVKEAPLYIKSGGWLAVEIGCGQENKVADMAAATGYYSDPVYNRDIAGIIRELRWRRL</sequence>
<dbReference type="InterPro" id="IPR040758">
    <property type="entry name" value="PrmC_N"/>
</dbReference>
<feature type="binding site" evidence="4">
    <location>
        <begin position="197"/>
        <end position="200"/>
    </location>
    <ligand>
        <name>substrate</name>
    </ligand>
</feature>
<reference evidence="7 8" key="1">
    <citation type="journal article" date="2021" name="Sci. Rep.">
        <title>The distribution of antibiotic resistance genes in chicken gut microbiota commensals.</title>
        <authorList>
            <person name="Juricova H."/>
            <person name="Matiasovicova J."/>
            <person name="Kubasova T."/>
            <person name="Cejkova D."/>
            <person name="Rychlik I."/>
        </authorList>
    </citation>
    <scope>NUCLEOTIDE SEQUENCE [LARGE SCALE GENOMIC DNA]</scope>
    <source>
        <strain evidence="7 8">An537</strain>
    </source>
</reference>
<comment type="caution">
    <text evidence="4">Lacks conserved residue(s) required for the propagation of feature annotation.</text>
</comment>
<dbReference type="Pfam" id="PF17827">
    <property type="entry name" value="PrmC_N"/>
    <property type="match status" value="1"/>
</dbReference>
<feature type="domain" description="Release factor glutamine methyltransferase N-terminal" evidence="6">
    <location>
        <begin position="11"/>
        <end position="80"/>
    </location>
</feature>